<protein>
    <submittedName>
        <fullName evidence="3">DUF4921 family protein</fullName>
    </submittedName>
</protein>
<dbReference type="OrthoDB" id="9762211at2"/>
<dbReference type="AlphaFoldDB" id="A0A2J9KNP0"/>
<dbReference type="GeneID" id="61169178"/>
<dbReference type="Pfam" id="PF16268">
    <property type="entry name" value="DUF4921"/>
    <property type="match status" value="1"/>
</dbReference>
<feature type="domain" description="DUF4921" evidence="2">
    <location>
        <begin position="19"/>
        <end position="444"/>
    </location>
</feature>
<evidence type="ECO:0000313" key="6">
    <source>
        <dbReference type="Proteomes" id="UP000582487"/>
    </source>
</evidence>
<evidence type="ECO:0000259" key="2">
    <source>
        <dbReference type="Pfam" id="PF16268"/>
    </source>
</evidence>
<evidence type="ECO:0000313" key="5">
    <source>
        <dbReference type="Proteomes" id="UP000255284"/>
    </source>
</evidence>
<reference evidence="4 5" key="1">
    <citation type="submission" date="2018-06" db="EMBL/GenBank/DDBJ databases">
        <authorList>
            <consortium name="Pathogen Informatics"/>
            <person name="Doyle S."/>
        </authorList>
    </citation>
    <scope>NUCLEOTIDE SEQUENCE [LARGE SCALE GENOMIC DNA]</scope>
    <source>
        <strain evidence="4 5">NCTC11819</strain>
    </source>
</reference>
<feature type="compositionally biased region" description="Basic and acidic residues" evidence="1">
    <location>
        <begin position="1"/>
        <end position="11"/>
    </location>
</feature>
<name>A0A2J9KNP0_9ACTO</name>
<reference evidence="3 6" key="2">
    <citation type="submission" date="2020-04" db="EMBL/GenBank/DDBJ databases">
        <title>Antimicrobial susceptibility and clonality of vaginal-derived multi-drug resistant Mobiluncus isolates in China.</title>
        <authorList>
            <person name="Zhang X."/>
        </authorList>
    </citation>
    <scope>NUCLEOTIDE SEQUENCE [LARGE SCALE GENOMIC DNA]</scope>
    <source>
        <strain evidence="3 6">7</strain>
    </source>
</reference>
<feature type="region of interest" description="Disordered" evidence="1">
    <location>
        <begin position="1"/>
        <end position="59"/>
    </location>
</feature>
<dbReference type="EMBL" id="UGGQ01000006">
    <property type="protein sequence ID" value="STO16189.1"/>
    <property type="molecule type" value="Genomic_DNA"/>
</dbReference>
<comment type="caution">
    <text evidence="3">The sequence shown here is derived from an EMBL/GenBank/DDBJ whole genome shotgun (WGS) entry which is preliminary data.</text>
</comment>
<accession>A0A2J9KNP0</accession>
<feature type="compositionally biased region" description="Polar residues" evidence="1">
    <location>
        <begin position="25"/>
        <end position="36"/>
    </location>
</feature>
<dbReference type="InterPro" id="IPR032576">
    <property type="entry name" value="DUF4921"/>
</dbReference>
<gene>
    <name evidence="3" type="ORF">HHJ74_08885</name>
    <name evidence="4" type="ORF">NCTC11819_00746</name>
</gene>
<dbReference type="SUPFAM" id="SSF54197">
    <property type="entry name" value="HIT-like"/>
    <property type="match status" value="1"/>
</dbReference>
<dbReference type="Proteomes" id="UP000255284">
    <property type="component" value="Unassembled WGS sequence"/>
</dbReference>
<sequence length="445" mass="50676">MNASARDKLNLHPDPLVRLPDGTIKQRNPLTGTQVWTVPGRNKRPNAQHNRSSTPLGHTLKPEDFTATCAFCIDRYNDTPPEKSRLVKSLDGHFHKLEGLPAKSMHDMVAEFRRIPNLFEIVSYDYWHLNHNHYPTVEQNRRMAAYLATPEGYDHVLHVVKMRLRASGEGDPNDLPDEKLVQYANGLFAGGHDVIIARRHYVDGATSDTQNASAGTLTVAEHRAYTGYTIDSMRDLYNLNQSVKYVTAFQNWLRPAGASFDHLHKQLVAVDEYGVQIEQEAQRVQKNPLIYNQILHYAAHRQMAVLGNEHAIGFADFGHRYPTLAVWPLGSALLPWEYSREQVDGISDVLHAFHCALGPEIPTNEEWYHRPVDLEIPMRFRILLKRRTSTIAGFEGATRIYLNSVDPWTLRDEIVERLVQLREEGLISDTLEIGSEYRLPDNPLG</sequence>
<dbReference type="Gene3D" id="3.30.428.10">
    <property type="entry name" value="HIT-like"/>
    <property type="match status" value="1"/>
</dbReference>
<proteinExistence type="predicted"/>
<feature type="compositionally biased region" description="Polar residues" evidence="1">
    <location>
        <begin position="47"/>
        <end position="56"/>
    </location>
</feature>
<evidence type="ECO:0000313" key="3">
    <source>
        <dbReference type="EMBL" id="NMW93793.1"/>
    </source>
</evidence>
<organism evidence="3 6">
    <name type="scientific">Mobiluncus mulieris</name>
    <dbReference type="NCBI Taxonomy" id="2052"/>
    <lineage>
        <taxon>Bacteria</taxon>
        <taxon>Bacillati</taxon>
        <taxon>Actinomycetota</taxon>
        <taxon>Actinomycetes</taxon>
        <taxon>Actinomycetales</taxon>
        <taxon>Actinomycetaceae</taxon>
        <taxon>Mobiluncus</taxon>
    </lineage>
</organism>
<dbReference type="RefSeq" id="WP_004013372.1">
    <property type="nucleotide sequence ID" value="NZ_CAMPUA010000009.1"/>
</dbReference>
<dbReference type="EMBL" id="JABCUV010000011">
    <property type="protein sequence ID" value="NMW93793.1"/>
    <property type="molecule type" value="Genomic_DNA"/>
</dbReference>
<evidence type="ECO:0000313" key="4">
    <source>
        <dbReference type="EMBL" id="STO16189.1"/>
    </source>
</evidence>
<evidence type="ECO:0000256" key="1">
    <source>
        <dbReference type="SAM" id="MobiDB-lite"/>
    </source>
</evidence>
<dbReference type="Proteomes" id="UP000582487">
    <property type="component" value="Unassembled WGS sequence"/>
</dbReference>
<dbReference type="InterPro" id="IPR036265">
    <property type="entry name" value="HIT-like_sf"/>
</dbReference>